<dbReference type="InterPro" id="IPR058593">
    <property type="entry name" value="ARB_07466-like_C"/>
</dbReference>
<gene>
    <name evidence="3" type="ORF">PSN13_06488</name>
</gene>
<dbReference type="Proteomes" id="UP000249419">
    <property type="component" value="Unassembled WGS sequence"/>
</dbReference>
<dbReference type="EMBL" id="PYAG01000041">
    <property type="protein sequence ID" value="RAO26460.1"/>
    <property type="molecule type" value="Genomic_DNA"/>
</dbReference>
<dbReference type="Pfam" id="PF26571">
    <property type="entry name" value="VldE"/>
    <property type="match status" value="1"/>
</dbReference>
<dbReference type="RefSeq" id="WP_146766413.1">
    <property type="nucleotide sequence ID" value="NZ_PYAG01000041.1"/>
</dbReference>
<feature type="region of interest" description="Disordered" evidence="1">
    <location>
        <begin position="32"/>
        <end position="56"/>
    </location>
</feature>
<name>A0A328NGU5_9ACTN</name>
<evidence type="ECO:0000256" key="1">
    <source>
        <dbReference type="SAM" id="MobiDB-lite"/>
    </source>
</evidence>
<dbReference type="AlphaFoldDB" id="A0A328NGU5"/>
<accession>A0A328NGU5</accession>
<proteinExistence type="predicted"/>
<feature type="domain" description="ARB-07466-like C-terminal" evidence="2">
    <location>
        <begin position="57"/>
        <end position="123"/>
    </location>
</feature>
<reference evidence="3 4" key="1">
    <citation type="submission" date="2018-03" db="EMBL/GenBank/DDBJ databases">
        <title>Defining the species Micromonospora saelicesensis and Micromonospora noduli under the framework of genomics.</title>
        <authorList>
            <person name="Riesco R."/>
            <person name="Trujillo M.E."/>
        </authorList>
    </citation>
    <scope>NUCLEOTIDE SEQUENCE [LARGE SCALE GENOMIC DNA]</scope>
    <source>
        <strain evidence="3 4">PSN13</strain>
    </source>
</reference>
<comment type="caution">
    <text evidence="3">The sequence shown here is derived from an EMBL/GenBank/DDBJ whole genome shotgun (WGS) entry which is preliminary data.</text>
</comment>
<organism evidence="3 4">
    <name type="scientific">Micromonospora saelicesensis</name>
    <dbReference type="NCBI Taxonomy" id="285676"/>
    <lineage>
        <taxon>Bacteria</taxon>
        <taxon>Bacillati</taxon>
        <taxon>Actinomycetota</taxon>
        <taxon>Actinomycetes</taxon>
        <taxon>Micromonosporales</taxon>
        <taxon>Micromonosporaceae</taxon>
        <taxon>Micromonospora</taxon>
    </lineage>
</organism>
<evidence type="ECO:0000259" key="2">
    <source>
        <dbReference type="Pfam" id="PF26571"/>
    </source>
</evidence>
<sequence length="242" mass="26459">MTRAANMQALTNDVKREWPGVVVYGIGDTAHKTRASDHNEDDTSGSKAAQSDPDGRAEHRAIDIMVRGPFSKATADALVARLVADPKARARLFYIIWHGYIWSRSNGWARKKYTGTDQHTDHIHVSGWAADDENTATWPAVAKTPVASVEDDMTPEQDARLKRVEDKLTQLDGREPIGQAYLRLAVGKDDTAGAKPVGHPTLTSLDKQLRALVERPAVAIDYDALAEALLKRVLTAGTTPQS</sequence>
<evidence type="ECO:0000313" key="3">
    <source>
        <dbReference type="EMBL" id="RAO26460.1"/>
    </source>
</evidence>
<evidence type="ECO:0000313" key="4">
    <source>
        <dbReference type="Proteomes" id="UP000249419"/>
    </source>
</evidence>
<protein>
    <recommendedName>
        <fullName evidence="2">ARB-07466-like C-terminal domain-containing protein</fullName>
    </recommendedName>
</protein>